<evidence type="ECO:0000256" key="7">
    <source>
        <dbReference type="ARBA" id="ARBA00022723"/>
    </source>
</evidence>
<dbReference type="InterPro" id="IPR004035">
    <property type="entry name" value="Endouclease-III_FeS-bd_BS"/>
</dbReference>
<protein>
    <recommendedName>
        <fullName evidence="5">Adenine DNA glycosylase</fullName>
        <ecNumber evidence="4">3.2.2.31</ecNumber>
    </recommendedName>
</protein>
<dbReference type="CDD" id="cd00056">
    <property type="entry name" value="ENDO3c"/>
    <property type="match status" value="1"/>
</dbReference>
<comment type="catalytic activity">
    <reaction evidence="1">
        <text>Hydrolyzes free adenine bases from 7,8-dihydro-8-oxoguanine:adenine mismatched double-stranded DNA, leaving an apurinic site.</text>
        <dbReference type="EC" id="3.2.2.31"/>
    </reaction>
</comment>
<dbReference type="Pfam" id="PF10576">
    <property type="entry name" value="EndIII_4Fe-2S"/>
    <property type="match status" value="1"/>
</dbReference>
<dbReference type="PANTHER" id="PTHR42944">
    <property type="entry name" value="ADENINE DNA GLYCOSYLASE"/>
    <property type="match status" value="1"/>
</dbReference>
<dbReference type="GO" id="GO:0016798">
    <property type="term" value="F:hydrolase activity, acting on glycosyl bonds"/>
    <property type="evidence" value="ECO:0007669"/>
    <property type="project" value="UniProtKB-KW"/>
</dbReference>
<comment type="similarity">
    <text evidence="3">Belongs to the Nth/MutY family.</text>
</comment>
<dbReference type="Proteomes" id="UP001318300">
    <property type="component" value="Unassembled WGS sequence"/>
</dbReference>
<keyword evidence="9 15" id="KW-0378">Hydrolase</keyword>
<dbReference type="PROSITE" id="PS00764">
    <property type="entry name" value="ENDONUCLEASE_III_1"/>
    <property type="match status" value="1"/>
</dbReference>
<dbReference type="SMART" id="SM00525">
    <property type="entry name" value="FES"/>
    <property type="match status" value="1"/>
</dbReference>
<dbReference type="Gene3D" id="1.10.1670.10">
    <property type="entry name" value="Helix-hairpin-Helix base-excision DNA repair enzymes (C-terminal)"/>
    <property type="match status" value="1"/>
</dbReference>
<organism evidence="15 16">
    <name type="scientific">Curtobacterium salicis</name>
    <dbReference type="NCBI Taxonomy" id="1779862"/>
    <lineage>
        <taxon>Bacteria</taxon>
        <taxon>Bacillati</taxon>
        <taxon>Actinomycetota</taxon>
        <taxon>Actinomycetes</taxon>
        <taxon>Micrococcales</taxon>
        <taxon>Microbacteriaceae</taxon>
        <taxon>Curtobacterium</taxon>
    </lineage>
</organism>
<keyword evidence="6" id="KW-0004">4Fe-4S</keyword>
<keyword evidence="7" id="KW-0479">Metal-binding</keyword>
<evidence type="ECO:0000256" key="1">
    <source>
        <dbReference type="ARBA" id="ARBA00000843"/>
    </source>
</evidence>
<feature type="domain" description="HhH-GPD" evidence="14">
    <location>
        <begin position="45"/>
        <end position="197"/>
    </location>
</feature>
<sequence>MDDATIHRAAAISSPLLAWYRREARDLPWRRPGFPAWGTLVSEIMLQQTQVARVVPRLEAWLTRWPTPADLAASPPADAVRAWDRLGYPRRALALHAAATVIADQHDNVVPRDVDALLALPGIGDYTARAVAVFAYGDRHPVVDVNVRRVLARAVLGQGEPGPAKAKQDLPLMAATLPDDRDDAAATNAAVMELGALVCVARSPACDACPIADRCAWRAAGYPEHDGPRAPKQSRFAGSDRQVRGMIMAELRASDVPVMAAEIAMVWPDGPQRDRALASLLRDGLAEGDDVEGYRLPRG</sequence>
<dbReference type="RefSeq" id="WP_425248357.1">
    <property type="nucleotide sequence ID" value="NZ_JAAOYO010000001.1"/>
</dbReference>
<dbReference type="Pfam" id="PF00730">
    <property type="entry name" value="HhH-GPD"/>
    <property type="match status" value="1"/>
</dbReference>
<keyword evidence="13 15" id="KW-0326">Glycosidase</keyword>
<dbReference type="InterPro" id="IPR011257">
    <property type="entry name" value="DNA_glycosylase"/>
</dbReference>
<evidence type="ECO:0000313" key="15">
    <source>
        <dbReference type="EMBL" id="NII39630.1"/>
    </source>
</evidence>
<comment type="caution">
    <text evidence="15">The sequence shown here is derived from an EMBL/GenBank/DDBJ whole genome shotgun (WGS) entry which is preliminary data.</text>
</comment>
<evidence type="ECO:0000256" key="12">
    <source>
        <dbReference type="ARBA" id="ARBA00023204"/>
    </source>
</evidence>
<dbReference type="Pfam" id="PF00633">
    <property type="entry name" value="HHH"/>
    <property type="match status" value="1"/>
</dbReference>
<evidence type="ECO:0000256" key="5">
    <source>
        <dbReference type="ARBA" id="ARBA00022023"/>
    </source>
</evidence>
<keyword evidence="10" id="KW-0408">Iron</keyword>
<dbReference type="Gene3D" id="1.10.340.30">
    <property type="entry name" value="Hypothetical protein, domain 2"/>
    <property type="match status" value="1"/>
</dbReference>
<comment type="cofactor">
    <cofactor evidence="2">
        <name>[4Fe-4S] cluster</name>
        <dbReference type="ChEBI" id="CHEBI:49883"/>
    </cofactor>
</comment>
<dbReference type="SMART" id="SM00478">
    <property type="entry name" value="ENDO3c"/>
    <property type="match status" value="1"/>
</dbReference>
<evidence type="ECO:0000256" key="4">
    <source>
        <dbReference type="ARBA" id="ARBA00012045"/>
    </source>
</evidence>
<keyword evidence="16" id="KW-1185">Reference proteome</keyword>
<evidence type="ECO:0000259" key="14">
    <source>
        <dbReference type="SMART" id="SM00478"/>
    </source>
</evidence>
<dbReference type="PANTHER" id="PTHR42944:SF1">
    <property type="entry name" value="ADENINE DNA GLYCOSYLASE"/>
    <property type="match status" value="1"/>
</dbReference>
<gene>
    <name evidence="15" type="ORF">E9228_000249</name>
</gene>
<keyword evidence="11" id="KW-0411">Iron-sulfur</keyword>
<dbReference type="InterPro" id="IPR003651">
    <property type="entry name" value="Endonuclease3_FeS-loop_motif"/>
</dbReference>
<evidence type="ECO:0000256" key="10">
    <source>
        <dbReference type="ARBA" id="ARBA00023004"/>
    </source>
</evidence>
<evidence type="ECO:0000256" key="11">
    <source>
        <dbReference type="ARBA" id="ARBA00023014"/>
    </source>
</evidence>
<keyword evidence="12" id="KW-0234">DNA repair</keyword>
<name>A0ABX0T2B7_9MICO</name>
<dbReference type="EC" id="3.2.2.31" evidence="4"/>
<keyword evidence="8" id="KW-0227">DNA damage</keyword>
<accession>A0ABX0T2B7</accession>
<reference evidence="15 16" key="1">
    <citation type="submission" date="2020-03" db="EMBL/GenBank/DDBJ databases">
        <title>Above-ground endophytic microbial communities from plants in different locations in the United States.</title>
        <authorList>
            <person name="Frank C."/>
        </authorList>
    </citation>
    <scope>NUCLEOTIDE SEQUENCE [LARGE SCALE GENOMIC DNA]</scope>
    <source>
        <strain evidence="15 16">WW7</strain>
    </source>
</reference>
<dbReference type="SUPFAM" id="SSF48150">
    <property type="entry name" value="DNA-glycosylase"/>
    <property type="match status" value="1"/>
</dbReference>
<dbReference type="InterPro" id="IPR004036">
    <property type="entry name" value="Endonuclease-III-like_CS2"/>
</dbReference>
<dbReference type="InterPro" id="IPR003265">
    <property type="entry name" value="HhH-GPD_domain"/>
</dbReference>
<evidence type="ECO:0000256" key="9">
    <source>
        <dbReference type="ARBA" id="ARBA00022801"/>
    </source>
</evidence>
<evidence type="ECO:0000256" key="8">
    <source>
        <dbReference type="ARBA" id="ARBA00022763"/>
    </source>
</evidence>
<evidence type="ECO:0000256" key="13">
    <source>
        <dbReference type="ARBA" id="ARBA00023295"/>
    </source>
</evidence>
<dbReference type="InterPro" id="IPR044298">
    <property type="entry name" value="MIG/MutY"/>
</dbReference>
<proteinExistence type="inferred from homology"/>
<evidence type="ECO:0000313" key="16">
    <source>
        <dbReference type="Proteomes" id="UP001318300"/>
    </source>
</evidence>
<dbReference type="InterPro" id="IPR000445">
    <property type="entry name" value="HhH_motif"/>
</dbReference>
<evidence type="ECO:0000256" key="2">
    <source>
        <dbReference type="ARBA" id="ARBA00001966"/>
    </source>
</evidence>
<dbReference type="EMBL" id="JAAOYO010000001">
    <property type="protein sequence ID" value="NII39630.1"/>
    <property type="molecule type" value="Genomic_DNA"/>
</dbReference>
<dbReference type="PROSITE" id="PS01155">
    <property type="entry name" value="ENDONUCLEASE_III_2"/>
    <property type="match status" value="1"/>
</dbReference>
<dbReference type="InterPro" id="IPR023170">
    <property type="entry name" value="HhH_base_excis_C"/>
</dbReference>
<evidence type="ECO:0000256" key="3">
    <source>
        <dbReference type="ARBA" id="ARBA00008343"/>
    </source>
</evidence>
<evidence type="ECO:0000256" key="6">
    <source>
        <dbReference type="ARBA" id="ARBA00022485"/>
    </source>
</evidence>